<proteinExistence type="predicted"/>
<protein>
    <submittedName>
        <fullName evidence="1">Uncharacterized protein</fullName>
    </submittedName>
</protein>
<dbReference type="RefSeq" id="WP_187273594.1">
    <property type="nucleotide sequence ID" value="NZ_BPQG01000034.1"/>
</dbReference>
<comment type="caution">
    <text evidence="1">The sequence shown here is derived from an EMBL/GenBank/DDBJ whole genome shotgun (WGS) entry which is preliminary data.</text>
</comment>
<organism evidence="1 2">
    <name type="scientific">Methylobacterium cerastii</name>
    <dbReference type="NCBI Taxonomy" id="932741"/>
    <lineage>
        <taxon>Bacteria</taxon>
        <taxon>Pseudomonadati</taxon>
        <taxon>Pseudomonadota</taxon>
        <taxon>Alphaproteobacteria</taxon>
        <taxon>Hyphomicrobiales</taxon>
        <taxon>Methylobacteriaceae</taxon>
        <taxon>Methylobacterium</taxon>
    </lineage>
</organism>
<evidence type="ECO:0000313" key="2">
    <source>
        <dbReference type="Proteomes" id="UP001055117"/>
    </source>
</evidence>
<sequence>MAEVLDAGLIARFVRAMLDAIRPLPDAAARALKRCPPGASSWWPCAGSKTPA</sequence>
<dbReference type="EMBL" id="BPQG01000034">
    <property type="protein sequence ID" value="GJD44489.1"/>
    <property type="molecule type" value="Genomic_DNA"/>
</dbReference>
<reference evidence="1 2" key="1">
    <citation type="journal article" date="2021" name="Front. Microbiol.">
        <title>Comprehensive Comparative Genomics and Phenotyping of Methylobacterium Species.</title>
        <authorList>
            <person name="Alessa O."/>
            <person name="Ogura Y."/>
            <person name="Fujitani Y."/>
            <person name="Takami H."/>
            <person name="Hayashi T."/>
            <person name="Sahin N."/>
            <person name="Tani A."/>
        </authorList>
    </citation>
    <scope>NUCLEOTIDE SEQUENCE [LARGE SCALE GENOMIC DNA]</scope>
    <source>
        <strain evidence="1 2">DSM 23679</strain>
    </source>
</reference>
<name>A0ABQ4QGW7_9HYPH</name>
<accession>A0ABQ4QGW7</accession>
<keyword evidence="2" id="KW-1185">Reference proteome</keyword>
<dbReference type="Proteomes" id="UP001055117">
    <property type="component" value="Unassembled WGS sequence"/>
</dbReference>
<evidence type="ECO:0000313" key="1">
    <source>
        <dbReference type="EMBL" id="GJD44489.1"/>
    </source>
</evidence>
<gene>
    <name evidence="1" type="ORF">AFCDBAGC_2356</name>
</gene>